<dbReference type="PIRSF" id="PIRSF028451">
    <property type="entry name" value="UCP028451"/>
    <property type="match status" value="1"/>
</dbReference>
<organism evidence="1 2">
    <name type="scientific">Mycobacterium simiae</name>
    <name type="common">Mycobacterium habana</name>
    <dbReference type="NCBI Taxonomy" id="1784"/>
    <lineage>
        <taxon>Bacteria</taxon>
        <taxon>Bacillati</taxon>
        <taxon>Actinomycetota</taxon>
        <taxon>Actinomycetes</taxon>
        <taxon>Mycobacteriales</taxon>
        <taxon>Mycobacteriaceae</taxon>
        <taxon>Mycobacterium</taxon>
        <taxon>Mycobacterium simiae complex</taxon>
    </lineage>
</organism>
<keyword evidence="2" id="KW-1185">Reference proteome</keyword>
<dbReference type="Pfam" id="PF09365">
    <property type="entry name" value="DUF2461"/>
    <property type="match status" value="1"/>
</dbReference>
<name>A0A5B1BQH3_MYCSI</name>
<accession>A0A5B1BQH3</accession>
<comment type="caution">
    <text evidence="1">The sequence shown here is derived from an EMBL/GenBank/DDBJ whole genome shotgun (WGS) entry which is preliminary data.</text>
</comment>
<evidence type="ECO:0000313" key="1">
    <source>
        <dbReference type="EMBL" id="KAA1249464.1"/>
    </source>
</evidence>
<dbReference type="NCBIfam" id="TIGR02453">
    <property type="entry name" value="TIGR02453 family protein"/>
    <property type="match status" value="1"/>
</dbReference>
<reference evidence="1 2" key="1">
    <citation type="submission" date="2019-09" db="EMBL/GenBank/DDBJ databases">
        <title>Report of infection by Mycobacterium simiae a patient suffering from pulmonary tuberculosis.</title>
        <authorList>
            <person name="Mohanty P.S."/>
            <person name="Bansal A.K."/>
            <person name="Singh H."/>
            <person name="Sharma S."/>
            <person name="Patil S.A."/>
            <person name="Upadhaya P."/>
            <person name="Singh P.K."/>
            <person name="Kumar D."/>
            <person name="Kumar S."/>
            <person name="Singh R.K."/>
            <person name="Chaudhary B."/>
        </authorList>
    </citation>
    <scope>NUCLEOTIDE SEQUENCE [LARGE SCALE GENOMIC DNA]</scope>
    <source>
        <strain evidence="1 2">JAL-560-SIM</strain>
    </source>
</reference>
<dbReference type="OrthoDB" id="9794241at2"/>
<dbReference type="PANTHER" id="PTHR36452">
    <property type="entry name" value="CHROMOSOME 12, WHOLE GENOME SHOTGUN SEQUENCE"/>
    <property type="match status" value="1"/>
</dbReference>
<dbReference type="Proteomes" id="UP000324701">
    <property type="component" value="Unassembled WGS sequence"/>
</dbReference>
<sequence>MGTFRFPAATVNFLTDLRAHNEKSWFDANRGRYQAEYLEPAKEFVEEIGPELVGLVPGIRAEPWVRGSIFRINRDIRFSKDKRPYKDHLDFWFWEGDRAAAVAGLFLRVSPDAVLVGAGAHGFDNDQLSTYRAAVVDPASGPELAAVVSELDANGYEVGGETFKRVPRGFDATAAVERLLRHSALYAHTQLPVRAASSAGFVDTVLADWRTFLGLYNWLTEHV</sequence>
<dbReference type="PANTHER" id="PTHR36452:SF1">
    <property type="entry name" value="DUF2461 DOMAIN-CONTAINING PROTEIN"/>
    <property type="match status" value="1"/>
</dbReference>
<dbReference type="InterPro" id="IPR012808">
    <property type="entry name" value="CHP02453"/>
</dbReference>
<proteinExistence type="predicted"/>
<dbReference type="EMBL" id="VTZN01000089">
    <property type="protein sequence ID" value="KAA1249464.1"/>
    <property type="molecule type" value="Genomic_DNA"/>
</dbReference>
<dbReference type="AlphaFoldDB" id="A0A5B1BQH3"/>
<protein>
    <submittedName>
        <fullName evidence="1">DUF2461 domain-containing protein</fullName>
    </submittedName>
</protein>
<dbReference type="RefSeq" id="WP_149654680.1">
    <property type="nucleotide sequence ID" value="NZ_VTZN01000089.1"/>
</dbReference>
<dbReference type="InterPro" id="IPR015996">
    <property type="entry name" value="UCP028451"/>
</dbReference>
<evidence type="ECO:0000313" key="2">
    <source>
        <dbReference type="Proteomes" id="UP000324701"/>
    </source>
</evidence>
<gene>
    <name evidence="1" type="ORF">F0Q45_14940</name>
</gene>